<proteinExistence type="predicted"/>
<feature type="domain" description="LIM zinc-binding" evidence="8">
    <location>
        <begin position="142"/>
        <end position="202"/>
    </location>
</feature>
<dbReference type="PANTHER" id="PTHR24215:SF10">
    <property type="entry name" value="RHO-GTPASE-ACTIVATING PROTEIN LRG1"/>
    <property type="match status" value="1"/>
</dbReference>
<keyword evidence="2 6" id="KW-0479">Metal-binding</keyword>
<keyword evidence="5" id="KW-0539">Nucleus</keyword>
<evidence type="ECO:0000313" key="10">
    <source>
        <dbReference type="EMBL" id="KAF3046331.1"/>
    </source>
</evidence>
<accession>A0A9P4WZK5</accession>
<dbReference type="Pfam" id="PF00412">
    <property type="entry name" value="LIM"/>
    <property type="match status" value="2"/>
</dbReference>
<dbReference type="SUPFAM" id="SSF48350">
    <property type="entry name" value="GTPase activation domain, GAP"/>
    <property type="match status" value="1"/>
</dbReference>
<evidence type="ECO:0000256" key="7">
    <source>
        <dbReference type="SAM" id="MobiDB-lite"/>
    </source>
</evidence>
<feature type="region of interest" description="Disordered" evidence="7">
    <location>
        <begin position="997"/>
        <end position="1111"/>
    </location>
</feature>
<evidence type="ECO:0000256" key="3">
    <source>
        <dbReference type="ARBA" id="ARBA00022737"/>
    </source>
</evidence>
<keyword evidence="3" id="KW-0677">Repeat</keyword>
<dbReference type="PROSITE" id="PS50238">
    <property type="entry name" value="RHOGAP"/>
    <property type="match status" value="1"/>
</dbReference>
<evidence type="ECO:0000259" key="8">
    <source>
        <dbReference type="PROSITE" id="PS50023"/>
    </source>
</evidence>
<feature type="domain" description="Rho-GAP" evidence="9">
    <location>
        <begin position="767"/>
        <end position="970"/>
    </location>
</feature>
<keyword evidence="6" id="KW-0440">LIM domain</keyword>
<reference evidence="10" key="1">
    <citation type="submission" date="2019-04" db="EMBL/GenBank/DDBJ databases">
        <title>Sequencing of skin fungus with MAO and IRED activity.</title>
        <authorList>
            <person name="Marsaioli A.J."/>
            <person name="Bonatto J.M.C."/>
            <person name="Reis Junior O."/>
        </authorList>
    </citation>
    <scope>NUCLEOTIDE SEQUENCE</scope>
    <source>
        <strain evidence="10">28M1</strain>
    </source>
</reference>
<dbReference type="GO" id="GO:0046872">
    <property type="term" value="F:metal ion binding"/>
    <property type="evidence" value="ECO:0007669"/>
    <property type="project" value="UniProtKB-KW"/>
</dbReference>
<keyword evidence="11" id="KW-1185">Reference proteome</keyword>
<dbReference type="CDD" id="cd09392">
    <property type="entry name" value="LIM2_Lrg1p_like"/>
    <property type="match status" value="1"/>
</dbReference>
<evidence type="ECO:0000256" key="1">
    <source>
        <dbReference type="ARBA" id="ARBA00004123"/>
    </source>
</evidence>
<dbReference type="InterPro" id="IPR000198">
    <property type="entry name" value="RhoGAP_dom"/>
</dbReference>
<comment type="caution">
    <text evidence="10">The sequence shown here is derived from an EMBL/GenBank/DDBJ whole genome shotgun (WGS) entry which is preliminary data.</text>
</comment>
<dbReference type="AlphaFoldDB" id="A0A9P4WZK5"/>
<dbReference type="Gene3D" id="1.10.555.10">
    <property type="entry name" value="Rho GTPase activation protein"/>
    <property type="match status" value="1"/>
</dbReference>
<dbReference type="PROSITE" id="PS00478">
    <property type="entry name" value="LIM_DOMAIN_1"/>
    <property type="match status" value="2"/>
</dbReference>
<protein>
    <submittedName>
        <fullName evidence="10">Uncharacterized protein</fullName>
    </submittedName>
</protein>
<name>A0A9P4WZK5_9PLEO</name>
<dbReference type="EMBL" id="SWKV01000004">
    <property type="protein sequence ID" value="KAF3046331.1"/>
    <property type="molecule type" value="Genomic_DNA"/>
</dbReference>
<feature type="compositionally biased region" description="Polar residues" evidence="7">
    <location>
        <begin position="539"/>
        <end position="562"/>
    </location>
</feature>
<feature type="compositionally biased region" description="Polar residues" evidence="7">
    <location>
        <begin position="1028"/>
        <end position="1048"/>
    </location>
</feature>
<organism evidence="10 11">
    <name type="scientific">Didymella heteroderae</name>
    <dbReference type="NCBI Taxonomy" id="1769908"/>
    <lineage>
        <taxon>Eukaryota</taxon>
        <taxon>Fungi</taxon>
        <taxon>Dikarya</taxon>
        <taxon>Ascomycota</taxon>
        <taxon>Pezizomycotina</taxon>
        <taxon>Dothideomycetes</taxon>
        <taxon>Pleosporomycetidae</taxon>
        <taxon>Pleosporales</taxon>
        <taxon>Pleosporineae</taxon>
        <taxon>Didymellaceae</taxon>
        <taxon>Didymella</taxon>
    </lineage>
</organism>
<dbReference type="InterPro" id="IPR001781">
    <property type="entry name" value="Znf_LIM"/>
</dbReference>
<dbReference type="InterPro" id="IPR008936">
    <property type="entry name" value="Rho_GTPase_activation_prot"/>
</dbReference>
<feature type="domain" description="LIM zinc-binding" evidence="8">
    <location>
        <begin position="79"/>
        <end position="139"/>
    </location>
</feature>
<feature type="compositionally biased region" description="Polar residues" evidence="7">
    <location>
        <begin position="61"/>
        <end position="70"/>
    </location>
</feature>
<dbReference type="GO" id="GO:0030036">
    <property type="term" value="P:actin cytoskeleton organization"/>
    <property type="evidence" value="ECO:0007669"/>
    <property type="project" value="TreeGrafter"/>
</dbReference>
<keyword evidence="4 6" id="KW-0862">Zinc</keyword>
<evidence type="ECO:0000256" key="5">
    <source>
        <dbReference type="ARBA" id="ARBA00023242"/>
    </source>
</evidence>
<dbReference type="GO" id="GO:0005737">
    <property type="term" value="C:cytoplasm"/>
    <property type="evidence" value="ECO:0007669"/>
    <property type="project" value="TreeGrafter"/>
</dbReference>
<evidence type="ECO:0000256" key="2">
    <source>
        <dbReference type="ARBA" id="ARBA00022723"/>
    </source>
</evidence>
<gene>
    <name evidence="10" type="ORF">E8E12_002001</name>
</gene>
<evidence type="ECO:0000313" key="11">
    <source>
        <dbReference type="Proteomes" id="UP000758155"/>
    </source>
</evidence>
<feature type="region of interest" description="Disordered" evidence="7">
    <location>
        <begin position="498"/>
        <end position="562"/>
    </location>
</feature>
<dbReference type="Proteomes" id="UP000758155">
    <property type="component" value="Unassembled WGS sequence"/>
</dbReference>
<dbReference type="FunFam" id="2.10.110.10:FF:000058">
    <property type="entry name" value="Rho GTPase activator Lrg11"/>
    <property type="match status" value="1"/>
</dbReference>
<dbReference type="GO" id="GO:0005634">
    <property type="term" value="C:nucleus"/>
    <property type="evidence" value="ECO:0007669"/>
    <property type="project" value="UniProtKB-SubCell"/>
</dbReference>
<evidence type="ECO:0000256" key="4">
    <source>
        <dbReference type="ARBA" id="ARBA00022833"/>
    </source>
</evidence>
<evidence type="ECO:0000256" key="6">
    <source>
        <dbReference type="PROSITE-ProRule" id="PRU00125"/>
    </source>
</evidence>
<dbReference type="GO" id="GO:0007165">
    <property type="term" value="P:signal transduction"/>
    <property type="evidence" value="ECO:0007669"/>
    <property type="project" value="InterPro"/>
</dbReference>
<dbReference type="SUPFAM" id="SSF57716">
    <property type="entry name" value="Glucocorticoid receptor-like (DNA-binding domain)"/>
    <property type="match status" value="3"/>
</dbReference>
<dbReference type="Gene3D" id="2.10.110.10">
    <property type="entry name" value="Cysteine Rich Protein"/>
    <property type="match status" value="3"/>
</dbReference>
<evidence type="ECO:0000259" key="9">
    <source>
        <dbReference type="PROSITE" id="PS50238"/>
    </source>
</evidence>
<feature type="compositionally biased region" description="Low complexity" evidence="7">
    <location>
        <begin position="1"/>
        <end position="17"/>
    </location>
</feature>
<dbReference type="Pfam" id="PF00620">
    <property type="entry name" value="RhoGAP"/>
    <property type="match status" value="1"/>
</dbReference>
<dbReference type="OrthoDB" id="20689at2759"/>
<dbReference type="CDD" id="cd09391">
    <property type="entry name" value="LIM1_Lrg1p_like"/>
    <property type="match status" value="1"/>
</dbReference>
<dbReference type="PROSITE" id="PS50023">
    <property type="entry name" value="LIM_DOMAIN_2"/>
    <property type="match status" value="2"/>
</dbReference>
<comment type="subcellular location">
    <subcellularLocation>
        <location evidence="1">Nucleus</location>
    </subcellularLocation>
</comment>
<dbReference type="SMART" id="SM00132">
    <property type="entry name" value="LIM"/>
    <property type="match status" value="2"/>
</dbReference>
<dbReference type="GO" id="GO:0030695">
    <property type="term" value="F:GTPase regulator activity"/>
    <property type="evidence" value="ECO:0007669"/>
    <property type="project" value="UniProtKB-ARBA"/>
</dbReference>
<feature type="region of interest" description="Disordered" evidence="7">
    <location>
        <begin position="1"/>
        <end position="79"/>
    </location>
</feature>
<feature type="compositionally biased region" description="Polar residues" evidence="7">
    <location>
        <begin position="1095"/>
        <end position="1111"/>
    </location>
</feature>
<sequence>MDSTAPPQMDGQGPPQQHAYDPRSNGLTRQPTDSLDAHNPPRSQSLTPQDRTDAPVRSMTDPAQNEQQMQPPKPKRSGKICGKCGEGLTGQFVRALGGTYHLECFTCHDCGKIVASKFFPVPDKPPGQYPLCETDYFRRLDLLCHECGQALRGSYITALERKYHIEHFTCSVCPTVFGASDSYYEHEGSVYCHYHYSTKFAQRCNGCQTSILKQFVEIYRNGQNQHWHPECYMIHKYWNVRLHSTGQPIIESLQPAEGDATDAIRENVRQQEEEIEAKVNWIWKTLSAFEEKSATCISDMLLHVSNGAYVDGVMAAKKFIIHVELLFMAADELDAQLVSNTPKGLSYSREAKLLCKKVVAFFQLLTQSSGTGVRRLGVTQELLSLVTGLAHYLKLLIRICLQGALKLERETRSSSGLTTFLSQVNSLDAKLEEEASKDQAAEAAILIPRWADACPICDLQVEDKCLHLNNMSFNYSCMYVHLLKVAHARLMATLRTSGALPHTSDDPNLAGYDSSVGHRMDNNGTALPPLHLRADARSKSYNGSDANSNGQGSSNAAYEQSMSDIKRLRSTRLDKHLSNTMKRARASRILDGSEGYEAGANTEMRGGMQIVNERDQVDMDTATLAVNSLALDDIARMAAMEQQREQRPNAFRAGGGALLGQEHAKVRHGHRRDFSGGQELNNVGDGRPRTFFSELSPLEYFKLKGLAVLQLGLLLDDNQYNQEDLLDLIESKKNNFWGKIGFGKAKGKPKKPQTVEKPSSENATFKQSLEWLVEKKGCECTEGVGPGALKVPALLQDAITAMRNMDMSIEGVFRKNGNLKALRELEVEVDQKGVEQVDLSTKNPVILANLLKRFLRVMPDPVLTLKLYRLFMTANDIEDEEKRKKVLHLVLCLLPKAHRDTMEVLFCFLNWVSSFHTVDEESGNKMDTWNIATVMAPNILRESNDKEVRSVDQGAVKVVFDLIENNDEFSEVPPEIMELLSDENATDMSAKEIMRRWEQRGKNPSDVLATSPKNMGGIAKRKDERNAPQITDADSNPTSAVSGESSVRQHAVGGRMNVSPSRHPDMGAPNPPYGQNPQGSAESHRTASPHRHSYRSPQYQKQQQISTTGAG</sequence>
<dbReference type="PANTHER" id="PTHR24215">
    <property type="entry name" value="RHO-GTPASE-ACTIVATING PROTEIN LRG1"/>
    <property type="match status" value="1"/>
</dbReference>
<dbReference type="SMART" id="SM00324">
    <property type="entry name" value="RhoGAP"/>
    <property type="match status" value="1"/>
</dbReference>